<evidence type="ECO:0000256" key="5">
    <source>
        <dbReference type="ARBA" id="ARBA00023136"/>
    </source>
</evidence>
<accession>A0A2P8E9B4</accession>
<gene>
    <name evidence="8" type="ORF">CLV30_103224</name>
</gene>
<dbReference type="SUPFAM" id="SSF103473">
    <property type="entry name" value="MFS general substrate transporter"/>
    <property type="match status" value="1"/>
</dbReference>
<feature type="transmembrane region" description="Helical" evidence="6">
    <location>
        <begin position="248"/>
        <end position="269"/>
    </location>
</feature>
<evidence type="ECO:0000313" key="9">
    <source>
        <dbReference type="Proteomes" id="UP000243528"/>
    </source>
</evidence>
<comment type="caution">
    <text evidence="8">The sequence shown here is derived from an EMBL/GenBank/DDBJ whole genome shotgun (WGS) entry which is preliminary data.</text>
</comment>
<evidence type="ECO:0000256" key="2">
    <source>
        <dbReference type="ARBA" id="ARBA00022475"/>
    </source>
</evidence>
<keyword evidence="9" id="KW-1185">Reference proteome</keyword>
<feature type="transmembrane region" description="Helical" evidence="6">
    <location>
        <begin position="59"/>
        <end position="78"/>
    </location>
</feature>
<keyword evidence="4 6" id="KW-1133">Transmembrane helix</keyword>
<dbReference type="Gene3D" id="1.20.1250.20">
    <property type="entry name" value="MFS general substrate transporter like domains"/>
    <property type="match status" value="1"/>
</dbReference>
<dbReference type="InterPro" id="IPR011701">
    <property type="entry name" value="MFS"/>
</dbReference>
<dbReference type="CDD" id="cd17324">
    <property type="entry name" value="MFS_NepI_like"/>
    <property type="match status" value="1"/>
</dbReference>
<evidence type="ECO:0000313" key="8">
    <source>
        <dbReference type="EMBL" id="PSL06069.1"/>
    </source>
</evidence>
<feature type="transmembrane region" description="Helical" evidence="6">
    <location>
        <begin position="281"/>
        <end position="301"/>
    </location>
</feature>
<comment type="subcellular location">
    <subcellularLocation>
        <location evidence="1">Cell membrane</location>
        <topology evidence="1">Multi-pass membrane protein</topology>
    </subcellularLocation>
</comment>
<feature type="transmembrane region" description="Helical" evidence="6">
    <location>
        <begin position="344"/>
        <end position="366"/>
    </location>
</feature>
<evidence type="ECO:0000256" key="3">
    <source>
        <dbReference type="ARBA" id="ARBA00022692"/>
    </source>
</evidence>
<dbReference type="GO" id="GO:0005886">
    <property type="term" value="C:plasma membrane"/>
    <property type="evidence" value="ECO:0007669"/>
    <property type="project" value="UniProtKB-SubCell"/>
</dbReference>
<dbReference type="GO" id="GO:0022857">
    <property type="term" value="F:transmembrane transporter activity"/>
    <property type="evidence" value="ECO:0007669"/>
    <property type="project" value="InterPro"/>
</dbReference>
<dbReference type="Proteomes" id="UP000243528">
    <property type="component" value="Unassembled WGS sequence"/>
</dbReference>
<sequence>MAAVTTRPAQTGGAASIVRVLPLALVSFAAGTDDMVIAGVLPEISTDLDVSQPVAGQLITVYALMYALATPVVAVLTARLPRRSVLACGLAAFVTVNLLAAVTTVYAVLFALRLAAGLAAAAMTPAAFAIAAEMAPEHRRGRYLGLVTSGLPVSLVAGVPLGTWLGGSLGWQATMLFVAGVGAVAGAGLVAVPAVPGSASESLRARIAPLRNPAVLRTVAFLVVCGTGGMMQLAYIAPTVHAASSVDYRAVAAIFTVVGVVGIAAAWLGGHGADNWGPRPTLWRALTLHISLLGLISWAAWRGDVPLVLLGSLFAVQSLGSWAFNPPVQMLLLRAAPDAGPQVLSLQTTGLFLGTTLGGILGGVLLGGIDAFAVPLAGAVLGVLALPLLGRDGRSRPSHA</sequence>
<dbReference type="AlphaFoldDB" id="A0A2P8E9B4"/>
<dbReference type="PROSITE" id="PS50850">
    <property type="entry name" value="MFS"/>
    <property type="match status" value="1"/>
</dbReference>
<reference evidence="8 9" key="1">
    <citation type="submission" date="2018-03" db="EMBL/GenBank/DDBJ databases">
        <title>Genomic Encyclopedia of Archaeal and Bacterial Type Strains, Phase II (KMG-II): from individual species to whole genera.</title>
        <authorList>
            <person name="Goeker M."/>
        </authorList>
    </citation>
    <scope>NUCLEOTIDE SEQUENCE [LARGE SCALE GENOMIC DNA]</scope>
    <source>
        <strain evidence="8 9">DSM 45211</strain>
    </source>
</reference>
<feature type="transmembrane region" description="Helical" evidence="6">
    <location>
        <begin position="171"/>
        <end position="195"/>
    </location>
</feature>
<dbReference type="InterPro" id="IPR020846">
    <property type="entry name" value="MFS_dom"/>
</dbReference>
<proteinExistence type="predicted"/>
<dbReference type="PANTHER" id="PTHR43124:SF10">
    <property type="entry name" value="PURINE EFFLUX PUMP PBUE"/>
    <property type="match status" value="1"/>
</dbReference>
<dbReference type="PANTHER" id="PTHR43124">
    <property type="entry name" value="PURINE EFFLUX PUMP PBUE"/>
    <property type="match status" value="1"/>
</dbReference>
<keyword evidence="2" id="KW-1003">Cell membrane</keyword>
<keyword evidence="3 6" id="KW-0812">Transmembrane</keyword>
<dbReference type="Pfam" id="PF07690">
    <property type="entry name" value="MFS_1"/>
    <property type="match status" value="1"/>
</dbReference>
<feature type="transmembrane region" description="Helical" evidence="6">
    <location>
        <begin position="114"/>
        <end position="131"/>
    </location>
</feature>
<evidence type="ECO:0000256" key="4">
    <source>
        <dbReference type="ARBA" id="ARBA00022989"/>
    </source>
</evidence>
<dbReference type="InterPro" id="IPR036259">
    <property type="entry name" value="MFS_trans_sf"/>
</dbReference>
<feature type="transmembrane region" description="Helical" evidence="6">
    <location>
        <begin position="215"/>
        <end position="236"/>
    </location>
</feature>
<name>A0A2P8E9B4_9ACTN</name>
<evidence type="ECO:0000256" key="1">
    <source>
        <dbReference type="ARBA" id="ARBA00004651"/>
    </source>
</evidence>
<feature type="transmembrane region" description="Helical" evidence="6">
    <location>
        <begin position="372"/>
        <end position="390"/>
    </location>
</feature>
<protein>
    <submittedName>
        <fullName evidence="8">Putative MFS family arabinose efflux permease</fullName>
    </submittedName>
</protein>
<dbReference type="EMBL" id="PYGE01000003">
    <property type="protein sequence ID" value="PSL06069.1"/>
    <property type="molecule type" value="Genomic_DNA"/>
</dbReference>
<feature type="transmembrane region" description="Helical" evidence="6">
    <location>
        <begin position="307"/>
        <end position="324"/>
    </location>
</feature>
<feature type="domain" description="Major facilitator superfamily (MFS) profile" evidence="7">
    <location>
        <begin position="19"/>
        <end position="394"/>
    </location>
</feature>
<organism evidence="8 9">
    <name type="scientific">Haloactinopolyspora alba</name>
    <dbReference type="NCBI Taxonomy" id="648780"/>
    <lineage>
        <taxon>Bacteria</taxon>
        <taxon>Bacillati</taxon>
        <taxon>Actinomycetota</taxon>
        <taxon>Actinomycetes</taxon>
        <taxon>Jiangellales</taxon>
        <taxon>Jiangellaceae</taxon>
        <taxon>Haloactinopolyspora</taxon>
    </lineage>
</organism>
<keyword evidence="5 6" id="KW-0472">Membrane</keyword>
<feature type="transmembrane region" description="Helical" evidence="6">
    <location>
        <begin position="143"/>
        <end position="165"/>
    </location>
</feature>
<evidence type="ECO:0000256" key="6">
    <source>
        <dbReference type="SAM" id="Phobius"/>
    </source>
</evidence>
<feature type="transmembrane region" description="Helical" evidence="6">
    <location>
        <begin position="85"/>
        <end position="108"/>
    </location>
</feature>
<evidence type="ECO:0000259" key="7">
    <source>
        <dbReference type="PROSITE" id="PS50850"/>
    </source>
</evidence>
<dbReference type="RefSeq" id="WP_165358517.1">
    <property type="nucleotide sequence ID" value="NZ_ML142901.1"/>
</dbReference>
<dbReference type="InterPro" id="IPR050189">
    <property type="entry name" value="MFS_Efflux_Transporters"/>
</dbReference>